<feature type="repeat" description="WD" evidence="6">
    <location>
        <begin position="289"/>
        <end position="323"/>
    </location>
</feature>
<evidence type="ECO:0000259" key="7">
    <source>
        <dbReference type="PROSITE" id="PS50222"/>
    </source>
</evidence>
<dbReference type="InterPro" id="IPR011047">
    <property type="entry name" value="Quinoprotein_ADH-like_sf"/>
</dbReference>
<name>A0A4W4HR41_ELEEL</name>
<dbReference type="Pfam" id="PF13499">
    <property type="entry name" value="EF-hand_7"/>
    <property type="match status" value="1"/>
</dbReference>
<reference evidence="8" key="4">
    <citation type="submission" date="2025-08" db="UniProtKB">
        <authorList>
            <consortium name="Ensembl"/>
        </authorList>
    </citation>
    <scope>IDENTIFICATION</scope>
</reference>
<evidence type="ECO:0000256" key="1">
    <source>
        <dbReference type="ARBA" id="ARBA00014901"/>
    </source>
</evidence>
<reference evidence="8" key="5">
    <citation type="submission" date="2025-09" db="UniProtKB">
        <authorList>
            <consortium name="Ensembl"/>
        </authorList>
    </citation>
    <scope>IDENTIFICATION</scope>
</reference>
<reference evidence="9" key="2">
    <citation type="journal article" date="2017" name="Sci. Adv.">
        <title>A tail of two voltages: Proteomic comparison of the three electric organs of the electric eel.</title>
        <authorList>
            <person name="Traeger L.L."/>
            <person name="Sabat G."/>
            <person name="Barrett-Wilt G.A."/>
            <person name="Wells G.B."/>
            <person name="Sussman M.R."/>
        </authorList>
    </citation>
    <scope>NUCLEOTIDE SEQUENCE [LARGE SCALE GENOMIC DNA]</scope>
</reference>
<dbReference type="InterPro" id="IPR051242">
    <property type="entry name" value="WD-EF-hand_domain"/>
</dbReference>
<dbReference type="InterPro" id="IPR020472">
    <property type="entry name" value="WD40_PAC1"/>
</dbReference>
<dbReference type="PROSITE" id="PS00678">
    <property type="entry name" value="WD_REPEATS_1"/>
    <property type="match status" value="2"/>
</dbReference>
<dbReference type="Pfam" id="PF00400">
    <property type="entry name" value="WD40"/>
    <property type="match status" value="5"/>
</dbReference>
<dbReference type="InterPro" id="IPR018247">
    <property type="entry name" value="EF_Hand_1_Ca_BS"/>
</dbReference>
<proteinExistence type="predicted"/>
<dbReference type="PROSITE" id="PS50082">
    <property type="entry name" value="WD_REPEATS_2"/>
    <property type="match status" value="6"/>
</dbReference>
<evidence type="ECO:0000256" key="3">
    <source>
        <dbReference type="ARBA" id="ARBA00022723"/>
    </source>
</evidence>
<dbReference type="Gene3D" id="1.10.238.10">
    <property type="entry name" value="EF-hand"/>
    <property type="match status" value="1"/>
</dbReference>
<dbReference type="GO" id="GO:0005509">
    <property type="term" value="F:calcium ion binding"/>
    <property type="evidence" value="ECO:0007669"/>
    <property type="project" value="InterPro"/>
</dbReference>
<dbReference type="Gene3D" id="2.130.10.10">
    <property type="entry name" value="YVTN repeat-like/Quinoprotein amine dehydrogenase"/>
    <property type="match status" value="3"/>
</dbReference>
<dbReference type="SMART" id="SM00320">
    <property type="entry name" value="WD40"/>
    <property type="match status" value="8"/>
</dbReference>
<dbReference type="OMA" id="WNISQYA"/>
<feature type="repeat" description="WD" evidence="6">
    <location>
        <begin position="376"/>
        <end position="417"/>
    </location>
</feature>
<dbReference type="Proteomes" id="UP000314983">
    <property type="component" value="Chromosome 24"/>
</dbReference>
<dbReference type="PANTHER" id="PTHR44324:SF6">
    <property type="entry name" value="EF-HAND CALCIUM BINDING DOMAIN 8"/>
    <property type="match status" value="1"/>
</dbReference>
<keyword evidence="2 6" id="KW-0853">WD repeat</keyword>
<dbReference type="PANTHER" id="PTHR44324">
    <property type="entry name" value="WD40 REPEAT DOMAIN 95"/>
    <property type="match status" value="1"/>
</dbReference>
<dbReference type="InterPro" id="IPR001680">
    <property type="entry name" value="WD40_rpt"/>
</dbReference>
<dbReference type="InterPro" id="IPR015943">
    <property type="entry name" value="WD40/YVTN_repeat-like_dom_sf"/>
</dbReference>
<dbReference type="PROSITE" id="PS00018">
    <property type="entry name" value="EF_HAND_1"/>
    <property type="match status" value="1"/>
</dbReference>
<sequence length="854" mass="95698">QTMFQEADKDGGGALDMDEFREAMRKIVRDVEDEELDIIFMKVDTNCDGTVDWVGNVISFEGLRPYMVHAGKVLHLRKWEGISNSLLILPLASLTRTLVADMVCLHHLNLLAIASTRRDIEFYDISASKCDRVFSLTVLEGYVSVMDYWSDGHKGVFSFGDMDGCLTVFISFDVSQNGLFDIGAFKLGIPSMCVLLSIHSSKFALYNNWCQQVRFLPALNAVATCCTSMVLTTLPHSDRAKVHNSTFRLKKAILCFDYSPEVNILVTGGFDRFVRTWDPHITKTSTSLMKGHMSAVVYVAVNGQDNRIVSFSKDKNVRVWDLQECVCLQNLTTRGSDMGRSPISSLYYNKDSNTLILATSFIVWLCFYLHFFRILKTSHERSVCAALYNSNFKQVVTGCQNGVVSVWDILTGAKVMQFQTSPKKPAEITAMTFDGPKRRLITGSKDGTLRLWNFNNGALLLRLPLLDSNEVTGILYINQRIYVSGWGKRMECSVWNQYHTEDIYSMHAHANKMLVTASYSGDIIIWNLHSGRAFWRFNASESPRPLLRRRPPVQCPLVPPPLPPVLPPIPSSALAESSSPTWVSPLPVHKSSLPQALFLGTRERSPDTAVLLTCMADGYVCAWSIHQQGGLLARFPAVYSEGDFVTSMSTDSQEQMLLTGDRKGYITLWDIKGYCCSSHGERDTAQASLLNSALWFSAASRFETAGACLWPPPPLLSTWRGHLRAVTSLEYVERFRLIVTASLDRNVRVWTIEGCYVGQPASVFIVLRKRGKCRAEQRGSLLQQQGTGASQGEGLVLTDPRIAVYTTEQIEATWRQWEETGKHVRQPISIQDSLAGRVEGYLLLQWYTASSNVD</sequence>
<dbReference type="GeneTree" id="ENSGT00940000163617"/>
<evidence type="ECO:0000256" key="5">
    <source>
        <dbReference type="ARBA" id="ARBA00022837"/>
    </source>
</evidence>
<dbReference type="InterPro" id="IPR019775">
    <property type="entry name" value="WD40_repeat_CS"/>
</dbReference>
<dbReference type="PROSITE" id="PS50294">
    <property type="entry name" value="WD_REPEATS_REGION"/>
    <property type="match status" value="3"/>
</dbReference>
<evidence type="ECO:0000256" key="4">
    <source>
        <dbReference type="ARBA" id="ARBA00022737"/>
    </source>
</evidence>
<dbReference type="PRINTS" id="PR00320">
    <property type="entry name" value="GPROTEINBRPT"/>
</dbReference>
<feature type="repeat" description="WD" evidence="6">
    <location>
        <begin position="428"/>
        <end position="462"/>
    </location>
</feature>
<dbReference type="SUPFAM" id="SSF50998">
    <property type="entry name" value="Quinoprotein alcohol dehydrogenase-like"/>
    <property type="match status" value="1"/>
</dbReference>
<evidence type="ECO:0000256" key="6">
    <source>
        <dbReference type="PROSITE-ProRule" id="PRU00221"/>
    </source>
</evidence>
<keyword evidence="5" id="KW-0106">Calcium</keyword>
<dbReference type="CDD" id="cd00051">
    <property type="entry name" value="EFh"/>
    <property type="match status" value="1"/>
</dbReference>
<dbReference type="SUPFAM" id="SSF47473">
    <property type="entry name" value="EF-hand"/>
    <property type="match status" value="1"/>
</dbReference>
<protein>
    <recommendedName>
        <fullName evidence="1">WD repeat-containing protein on Y chromosome</fullName>
    </recommendedName>
</protein>
<reference evidence="9" key="1">
    <citation type="journal article" date="2014" name="Science">
        <title>Nonhuman genetics. Genomic basis for the convergent evolution of electric organs.</title>
        <authorList>
            <person name="Gallant J.R."/>
            <person name="Traeger L.L."/>
            <person name="Volkening J.D."/>
            <person name="Moffett H."/>
            <person name="Chen P.H."/>
            <person name="Novina C.D."/>
            <person name="Phillips G.N.Jr."/>
            <person name="Anand R."/>
            <person name="Wells G.B."/>
            <person name="Pinch M."/>
            <person name="Guth R."/>
            <person name="Unguez G.A."/>
            <person name="Albert J.S."/>
            <person name="Zakon H.H."/>
            <person name="Samanta M.P."/>
            <person name="Sussman M.R."/>
        </authorList>
    </citation>
    <scope>NUCLEOTIDE SEQUENCE [LARGE SCALE GENOMIC DNA]</scope>
</reference>
<dbReference type="STRING" id="8005.ENSEEEP00000051938"/>
<accession>A0A4W4HR41</accession>
<feature type="domain" description="EF-hand" evidence="7">
    <location>
        <begin position="1"/>
        <end position="30"/>
    </location>
</feature>
<feature type="repeat" description="WD" evidence="6">
    <location>
        <begin position="253"/>
        <end position="278"/>
    </location>
</feature>
<organism evidence="8 9">
    <name type="scientific">Electrophorus electricus</name>
    <name type="common">Electric eel</name>
    <name type="synonym">Gymnotus electricus</name>
    <dbReference type="NCBI Taxonomy" id="8005"/>
    <lineage>
        <taxon>Eukaryota</taxon>
        <taxon>Metazoa</taxon>
        <taxon>Chordata</taxon>
        <taxon>Craniata</taxon>
        <taxon>Vertebrata</taxon>
        <taxon>Euteleostomi</taxon>
        <taxon>Actinopterygii</taxon>
        <taxon>Neopterygii</taxon>
        <taxon>Teleostei</taxon>
        <taxon>Ostariophysi</taxon>
        <taxon>Gymnotiformes</taxon>
        <taxon>Gymnotoidei</taxon>
        <taxon>Gymnotidae</taxon>
        <taxon>Electrophorus</taxon>
    </lineage>
</organism>
<keyword evidence="3" id="KW-0479">Metal-binding</keyword>
<dbReference type="Ensembl" id="ENSEEET00000052498.2">
    <property type="protein sequence ID" value="ENSEEEP00000051938.2"/>
    <property type="gene ID" value="ENSEEEG00000024368.2"/>
</dbReference>
<dbReference type="InterPro" id="IPR002048">
    <property type="entry name" value="EF_hand_dom"/>
</dbReference>
<reference evidence="8" key="3">
    <citation type="submission" date="2020-05" db="EMBL/GenBank/DDBJ databases">
        <title>Electrophorus electricus (electric eel) genome, fEleEle1, primary haplotype.</title>
        <authorList>
            <person name="Myers G."/>
            <person name="Meyer A."/>
            <person name="Fedrigo O."/>
            <person name="Formenti G."/>
            <person name="Rhie A."/>
            <person name="Tracey A."/>
            <person name="Sims Y."/>
            <person name="Jarvis E.D."/>
        </authorList>
    </citation>
    <scope>NUCLEOTIDE SEQUENCE [LARGE SCALE GENOMIC DNA]</scope>
</reference>
<dbReference type="PROSITE" id="PS50222">
    <property type="entry name" value="EF_HAND_2"/>
    <property type="match status" value="1"/>
</dbReference>
<feature type="repeat" description="WD" evidence="6">
    <location>
        <begin position="638"/>
        <end position="672"/>
    </location>
</feature>
<keyword evidence="4" id="KW-0677">Repeat</keyword>
<dbReference type="AlphaFoldDB" id="A0A4W4HR41"/>
<dbReference type="InterPro" id="IPR011992">
    <property type="entry name" value="EF-hand-dom_pair"/>
</dbReference>
<evidence type="ECO:0000313" key="8">
    <source>
        <dbReference type="Ensembl" id="ENSEEEP00000051938.2"/>
    </source>
</evidence>
<evidence type="ECO:0000256" key="2">
    <source>
        <dbReference type="ARBA" id="ARBA00022574"/>
    </source>
</evidence>
<gene>
    <name evidence="8" type="primary">LOC113576386</name>
</gene>
<feature type="repeat" description="WD" evidence="6">
    <location>
        <begin position="719"/>
        <end position="753"/>
    </location>
</feature>
<keyword evidence="9" id="KW-1185">Reference proteome</keyword>
<evidence type="ECO:0000313" key="9">
    <source>
        <dbReference type="Proteomes" id="UP000314983"/>
    </source>
</evidence>